<reference evidence="1 2" key="1">
    <citation type="journal article" date="2011" name="J. Bacteriol.">
        <title>Genome sequence of 'Pedosphaera parvula' Ellin514, an aerobic Verrucomicrobial isolate from pasture soil.</title>
        <authorList>
            <person name="Kant R."/>
            <person name="van Passel M.W."/>
            <person name="Sangwan P."/>
            <person name="Palva A."/>
            <person name="Lucas S."/>
            <person name="Copeland A."/>
            <person name="Lapidus A."/>
            <person name="Glavina Del Rio T."/>
            <person name="Dalin E."/>
            <person name="Tice H."/>
            <person name="Bruce D."/>
            <person name="Goodwin L."/>
            <person name="Pitluck S."/>
            <person name="Chertkov O."/>
            <person name="Larimer F.W."/>
            <person name="Land M.L."/>
            <person name="Hauser L."/>
            <person name="Brettin T.S."/>
            <person name="Detter J.C."/>
            <person name="Han S."/>
            <person name="de Vos W.M."/>
            <person name="Janssen P.H."/>
            <person name="Smidt H."/>
        </authorList>
    </citation>
    <scope>NUCLEOTIDE SEQUENCE [LARGE SCALE GENOMIC DNA]</scope>
    <source>
        <strain evidence="1 2">Ellin514</strain>
    </source>
</reference>
<evidence type="ECO:0000313" key="2">
    <source>
        <dbReference type="Proteomes" id="UP000003688"/>
    </source>
</evidence>
<organism evidence="1 2">
    <name type="scientific">Pedosphaera parvula (strain Ellin514)</name>
    <dbReference type="NCBI Taxonomy" id="320771"/>
    <lineage>
        <taxon>Bacteria</taxon>
        <taxon>Pseudomonadati</taxon>
        <taxon>Verrucomicrobiota</taxon>
        <taxon>Pedosphaerae</taxon>
        <taxon>Pedosphaerales</taxon>
        <taxon>Pedosphaeraceae</taxon>
        <taxon>Pedosphaera</taxon>
    </lineage>
</organism>
<proteinExistence type="predicted"/>
<dbReference type="Proteomes" id="UP000003688">
    <property type="component" value="Unassembled WGS sequence"/>
</dbReference>
<comment type="caution">
    <text evidence="1">The sequence shown here is derived from an EMBL/GenBank/DDBJ whole genome shotgun (WGS) entry which is preliminary data.</text>
</comment>
<dbReference type="EMBL" id="ABOX02000009">
    <property type="protein sequence ID" value="EEF61545.1"/>
    <property type="molecule type" value="Genomic_DNA"/>
</dbReference>
<sequence length="131" mass="14692">MSINTHYKKVVEDRPPLSDAEFVLGLDVPPELYLFIATIREALAGICSLPAFLIYPEDTPESLLQLADDQDEPKVVLTFEDILDLHVEININHFMGWRFFWLGKAGGQSVGEWTVSLAKRLYGESADAHAC</sequence>
<protein>
    <submittedName>
        <fullName evidence="1">Uncharacterized protein</fullName>
    </submittedName>
</protein>
<gene>
    <name evidence="1" type="ORF">Cflav_PD4223</name>
</gene>
<accession>B9XF47</accession>
<name>B9XF47_PEDPL</name>
<keyword evidence="2" id="KW-1185">Reference proteome</keyword>
<dbReference type="RefSeq" id="WP_007414437.1">
    <property type="nucleotide sequence ID" value="NZ_ABOX02000009.1"/>
</dbReference>
<evidence type="ECO:0000313" key="1">
    <source>
        <dbReference type="EMBL" id="EEF61545.1"/>
    </source>
</evidence>
<dbReference type="AlphaFoldDB" id="B9XF47"/>